<dbReference type="GeneID" id="102807631"/>
<dbReference type="InterPro" id="IPR013783">
    <property type="entry name" value="Ig-like_fold"/>
</dbReference>
<dbReference type="InterPro" id="IPR014756">
    <property type="entry name" value="Ig_E-set"/>
</dbReference>
<comment type="similarity">
    <text evidence="1">Belongs to the NXPE family.</text>
</comment>
<gene>
    <name evidence="4" type="primary">LOC102807631</name>
</gene>
<dbReference type="RefSeq" id="XP_006823139.1">
    <property type="nucleotide sequence ID" value="XM_006823076.1"/>
</dbReference>
<accession>A0ABM0MSZ8</accession>
<dbReference type="Pfam" id="PF24536">
    <property type="entry name" value="NXPE4_C"/>
    <property type="match status" value="1"/>
</dbReference>
<name>A0ABM0MSZ8_SACKO</name>
<dbReference type="InterPro" id="IPR026845">
    <property type="entry name" value="NXPH/NXPE"/>
</dbReference>
<protein>
    <submittedName>
        <fullName evidence="4">NXPE family member 3-like</fullName>
    </submittedName>
</protein>
<dbReference type="SUPFAM" id="SSF81296">
    <property type="entry name" value="E set domains"/>
    <property type="match status" value="1"/>
</dbReference>
<dbReference type="InterPro" id="IPR057106">
    <property type="entry name" value="NXPE4_C"/>
</dbReference>
<dbReference type="Pfam" id="PF06312">
    <property type="entry name" value="Neurexophilin"/>
    <property type="match status" value="1"/>
</dbReference>
<evidence type="ECO:0000256" key="1">
    <source>
        <dbReference type="ARBA" id="ARBA00005431"/>
    </source>
</evidence>
<reference evidence="4" key="1">
    <citation type="submission" date="2025-08" db="UniProtKB">
        <authorList>
            <consortium name="RefSeq"/>
        </authorList>
    </citation>
    <scope>IDENTIFICATION</scope>
    <source>
        <tissue evidence="4">Testes</tissue>
    </source>
</reference>
<dbReference type="Proteomes" id="UP000694865">
    <property type="component" value="Unplaced"/>
</dbReference>
<keyword evidence="3" id="KW-1185">Reference proteome</keyword>
<sequence length="483" mass="55514">MEWMNIVDELEWVNRNKIVEPRNYEIPFDFGNGALGRTSIKKTRATLTSNKIIQKGTFICISIVTFDDNGRPRNRGGDFFSARMSNDYQQKSTSGRVVDHGNGTYSVYFYAAWAGKARITIALTFVREFINYIKDALKKQEQLIEFTGTYLDGVVTEATSCHLINEGIWSDMCEYTNLNSVGKTVLVCNKPSNIDCSKLAKLSVAATRLDSLAASEIGRTKNLFERQSDQAILEGMPMKLTIHDSQIGFPKLPSCGPDLPIPLTDGYWNNNQTYISMVCRSQQWTLDTFHKCAANKKFIGSGDSVLRQFIPLFTEFKDNFDFQFMTPRIAGPNVSIWEPLFENDIIDNISQSDCQSRNYVVIQNFCFHYGAWSTRSFVERLVQAKLSVERLMKRCRDPKIVIKMSHSRDNVYVEQQVHSNNWNFYDMNRIIRRVFGGIGVYFVDVWDMVISSFYDITVHMDMVVIRQEFYLMLSYICPELVKA</sequence>
<feature type="domain" description="NXPE C-terminal" evidence="2">
    <location>
        <begin position="344"/>
        <end position="477"/>
    </location>
</feature>
<dbReference type="PANTHER" id="PTHR16165">
    <property type="entry name" value="NXPE FAMILY MEMBER"/>
    <property type="match status" value="1"/>
</dbReference>
<proteinExistence type="inferred from homology"/>
<organism evidence="3 4">
    <name type="scientific">Saccoglossus kowalevskii</name>
    <name type="common">Acorn worm</name>
    <dbReference type="NCBI Taxonomy" id="10224"/>
    <lineage>
        <taxon>Eukaryota</taxon>
        <taxon>Metazoa</taxon>
        <taxon>Hemichordata</taxon>
        <taxon>Enteropneusta</taxon>
        <taxon>Harrimaniidae</taxon>
        <taxon>Saccoglossus</taxon>
    </lineage>
</organism>
<evidence type="ECO:0000313" key="4">
    <source>
        <dbReference type="RefSeq" id="XP_006823139.1"/>
    </source>
</evidence>
<feature type="non-terminal residue" evidence="4">
    <location>
        <position position="483"/>
    </location>
</feature>
<dbReference type="PANTHER" id="PTHR16165:SF5">
    <property type="entry name" value="NXPE FAMILY MEMBER 3"/>
    <property type="match status" value="1"/>
</dbReference>
<evidence type="ECO:0000259" key="2">
    <source>
        <dbReference type="Pfam" id="PF24536"/>
    </source>
</evidence>
<evidence type="ECO:0000313" key="3">
    <source>
        <dbReference type="Proteomes" id="UP000694865"/>
    </source>
</evidence>
<dbReference type="Gene3D" id="2.60.40.10">
    <property type="entry name" value="Immunoglobulins"/>
    <property type="match status" value="1"/>
</dbReference>